<dbReference type="PROSITE" id="PS51151">
    <property type="entry name" value="NAC_AB"/>
    <property type="match status" value="1"/>
</dbReference>
<keyword evidence="8" id="KW-1185">Reference proteome</keyword>
<sequence>MMPGVNPKQMKAAMKKMGMKMDEIENVERVVVYTSSGNYVFEPAEVVGITMQGQTSYQLTGTPRFEPAKVEIPESDVELVSSQTQVSPETARAALESCNGDIAEAILKLTAVE</sequence>
<reference evidence="7" key="1">
    <citation type="submission" date="2023-06" db="EMBL/GenBank/DDBJ databases">
        <title>Genome sequence of Methancorpusculaceae sp. Ag1.</title>
        <authorList>
            <person name="Protasov E."/>
            <person name="Platt K."/>
            <person name="Poehlein A."/>
            <person name="Daniel R."/>
            <person name="Brune A."/>
        </authorList>
    </citation>
    <scope>NUCLEOTIDE SEQUENCE</scope>
    <source>
        <strain evidence="7">Ag1</strain>
    </source>
</reference>
<dbReference type="Pfam" id="PF19026">
    <property type="entry name" value="UBA_HYPK"/>
    <property type="match status" value="1"/>
</dbReference>
<name>A0AAE4MC37_9EURY</name>
<dbReference type="InterPro" id="IPR005231">
    <property type="entry name" value="NAC_arc"/>
</dbReference>
<comment type="similarity">
    <text evidence="4">Belongs to the NAC-alpha family.</text>
</comment>
<evidence type="ECO:0000313" key="8">
    <source>
        <dbReference type="Proteomes" id="UP001273136"/>
    </source>
</evidence>
<dbReference type="NCBIfam" id="TIGR00264">
    <property type="entry name" value="archaeal-type nascent polypeptide-associated complex protein"/>
    <property type="match status" value="1"/>
</dbReference>
<organism evidence="7 8">
    <name type="scientific">Methanorbis furvi</name>
    <dbReference type="NCBI Taxonomy" id="3028299"/>
    <lineage>
        <taxon>Archaea</taxon>
        <taxon>Methanobacteriati</taxon>
        <taxon>Methanobacteriota</taxon>
        <taxon>Stenosarchaea group</taxon>
        <taxon>Methanomicrobia</taxon>
        <taxon>Methanomicrobiales</taxon>
        <taxon>Methanocorpusculaceae</taxon>
        <taxon>Methanorbis</taxon>
    </lineage>
</organism>
<accession>A0AAE4MC37</accession>
<evidence type="ECO:0000256" key="3">
    <source>
        <dbReference type="ARBA" id="ARBA00022927"/>
    </source>
</evidence>
<dbReference type="Gene3D" id="2.20.70.30">
    <property type="entry name" value="Nascent polypeptide-associated complex domain"/>
    <property type="match status" value="1"/>
</dbReference>
<comment type="function">
    <text evidence="4">Contacts the emerging nascent chain on the ribosome.</text>
</comment>
<dbReference type="InterPro" id="IPR002715">
    <property type="entry name" value="Nas_poly-pep-assoc_cplx_dom"/>
</dbReference>
<keyword evidence="1 4" id="KW-0813">Transport</keyword>
<dbReference type="GO" id="GO:0015031">
    <property type="term" value="P:protein transport"/>
    <property type="evidence" value="ECO:0007669"/>
    <property type="project" value="UniProtKB-UniRule"/>
</dbReference>
<evidence type="ECO:0000259" key="6">
    <source>
        <dbReference type="PROSITE" id="PS51151"/>
    </source>
</evidence>
<dbReference type="InterPro" id="IPR044034">
    <property type="entry name" value="NAC-like_UBA"/>
</dbReference>
<dbReference type="HAMAP" id="MF_00814">
    <property type="entry name" value="NAC_arch"/>
    <property type="match status" value="1"/>
</dbReference>
<evidence type="ECO:0000256" key="2">
    <source>
        <dbReference type="ARBA" id="ARBA00022884"/>
    </source>
</evidence>
<comment type="caution">
    <text evidence="7">The sequence shown here is derived from an EMBL/GenBank/DDBJ whole genome shotgun (WGS) entry which is preliminary data.</text>
</comment>
<dbReference type="InterPro" id="IPR009060">
    <property type="entry name" value="UBA-like_sf"/>
</dbReference>
<dbReference type="Pfam" id="PF01849">
    <property type="entry name" value="NAC"/>
    <property type="match status" value="1"/>
</dbReference>
<comment type="subunit">
    <text evidence="4">Homodimer. Interacts with the ribosome. Binds ribosomal RNA.</text>
</comment>
<dbReference type="EMBL" id="JAWDKA010000003">
    <property type="protein sequence ID" value="MDV0441444.1"/>
    <property type="molecule type" value="Genomic_DNA"/>
</dbReference>
<evidence type="ECO:0000256" key="5">
    <source>
        <dbReference type="NCBIfam" id="TIGR00264"/>
    </source>
</evidence>
<dbReference type="Gene3D" id="1.10.8.10">
    <property type="entry name" value="DNA helicase RuvA subunit, C-terminal domain"/>
    <property type="match status" value="1"/>
</dbReference>
<dbReference type="CDD" id="cd14359">
    <property type="entry name" value="UBA_AeNAC"/>
    <property type="match status" value="1"/>
</dbReference>
<evidence type="ECO:0000256" key="1">
    <source>
        <dbReference type="ARBA" id="ARBA00022448"/>
    </source>
</evidence>
<dbReference type="GO" id="GO:0003723">
    <property type="term" value="F:RNA binding"/>
    <property type="evidence" value="ECO:0007669"/>
    <property type="project" value="UniProtKB-UniRule"/>
</dbReference>
<keyword evidence="3 4" id="KW-0653">Protein transport</keyword>
<dbReference type="SUPFAM" id="SSF46934">
    <property type="entry name" value="UBA-like"/>
    <property type="match status" value="1"/>
</dbReference>
<feature type="domain" description="NAC-A/B" evidence="6">
    <location>
        <begin position="4"/>
        <end position="72"/>
    </location>
</feature>
<evidence type="ECO:0000313" key="7">
    <source>
        <dbReference type="EMBL" id="MDV0441444.1"/>
    </source>
</evidence>
<dbReference type="AlphaFoldDB" id="A0AAE4MC37"/>
<dbReference type="InterPro" id="IPR038187">
    <property type="entry name" value="NAC_A/B_dom_sf"/>
</dbReference>
<dbReference type="SMART" id="SM01407">
    <property type="entry name" value="NAC"/>
    <property type="match status" value="1"/>
</dbReference>
<evidence type="ECO:0000256" key="4">
    <source>
        <dbReference type="HAMAP-Rule" id="MF_00814"/>
    </source>
</evidence>
<dbReference type="Proteomes" id="UP001273136">
    <property type="component" value="Unassembled WGS sequence"/>
</dbReference>
<gene>
    <name evidence="4" type="primary">nac</name>
    <name evidence="7" type="ORF">McpAg1_06340</name>
</gene>
<keyword evidence="2 4" id="KW-0694">RNA-binding</keyword>
<dbReference type="RefSeq" id="WP_338093844.1">
    <property type="nucleotide sequence ID" value="NZ_JAWDKA010000003.1"/>
</dbReference>
<proteinExistence type="inferred from homology"/>
<protein>
    <recommendedName>
        <fullName evidence="4 5">Nascent polypeptide-associated complex protein</fullName>
    </recommendedName>
</protein>